<dbReference type="PATRIC" id="fig|1144316.3.peg.408"/>
<sequence length="160" mass="18760">MTKFNIKYDADIYNKIYPLQVETGCIIKPLSIQWKYEGNDYSFSASDDQPIASVYLCQDFILVQYAQNKEFPEHHLFLYNLRKEIIKWIKAPELISRETRKYAEKGCIEALGNTVYYGGKKYLKVSVGPSIPEEHYFEQQLLDLTTFNFHPSFANPIYYG</sequence>
<evidence type="ECO:0000313" key="1">
    <source>
        <dbReference type="EMBL" id="EJL75678.1"/>
    </source>
</evidence>
<accession>J2KRK5</accession>
<keyword evidence="2" id="KW-1185">Reference proteome</keyword>
<proteinExistence type="predicted"/>
<dbReference type="AlphaFoldDB" id="J2KRK5"/>
<organism evidence="1 2">
    <name type="scientific">Chryseobacterium populi</name>
    <dbReference type="NCBI Taxonomy" id="1144316"/>
    <lineage>
        <taxon>Bacteria</taxon>
        <taxon>Pseudomonadati</taxon>
        <taxon>Bacteroidota</taxon>
        <taxon>Flavobacteriia</taxon>
        <taxon>Flavobacteriales</taxon>
        <taxon>Weeksellaceae</taxon>
        <taxon>Chryseobacterium group</taxon>
        <taxon>Chryseobacterium</taxon>
    </lineage>
</organism>
<comment type="caution">
    <text evidence="1">The sequence shown here is derived from an EMBL/GenBank/DDBJ whole genome shotgun (WGS) entry which is preliminary data.</text>
</comment>
<name>J2KRK5_9FLAO</name>
<dbReference type="RefSeq" id="WP_007840118.1">
    <property type="nucleotide sequence ID" value="NZ_AKJY01000004.1"/>
</dbReference>
<gene>
    <name evidence="1" type="ORF">PMI13_00400</name>
</gene>
<evidence type="ECO:0000313" key="2">
    <source>
        <dbReference type="Proteomes" id="UP000007509"/>
    </source>
</evidence>
<dbReference type="Proteomes" id="UP000007509">
    <property type="component" value="Unassembled WGS sequence"/>
</dbReference>
<protein>
    <submittedName>
        <fullName evidence="1">Uncharacterized protein</fullName>
    </submittedName>
</protein>
<reference evidence="1 2" key="1">
    <citation type="journal article" date="2012" name="J. Bacteriol.">
        <title>Twenty-one genome sequences from Pseudomonas species and 19 genome sequences from diverse bacteria isolated from the rhizosphere and endosphere of Populus deltoides.</title>
        <authorList>
            <person name="Brown S.D."/>
            <person name="Utturkar S.M."/>
            <person name="Klingeman D.M."/>
            <person name="Johnson C.M."/>
            <person name="Martin S.L."/>
            <person name="Land M.L."/>
            <person name="Lu T.Y."/>
            <person name="Schadt C.W."/>
            <person name="Doktycz M.J."/>
            <person name="Pelletier D.A."/>
        </authorList>
    </citation>
    <scope>NUCLEOTIDE SEQUENCE [LARGE SCALE GENOMIC DNA]</scope>
    <source>
        <strain evidence="1 2">CF314</strain>
    </source>
</reference>
<dbReference type="EMBL" id="AKJY01000004">
    <property type="protein sequence ID" value="EJL75678.1"/>
    <property type="molecule type" value="Genomic_DNA"/>
</dbReference>